<dbReference type="InterPro" id="IPR052895">
    <property type="entry name" value="HetReg/Transcr_Mod"/>
</dbReference>
<dbReference type="RefSeq" id="XP_033572691.1">
    <property type="nucleotide sequence ID" value="XM_033722332.1"/>
</dbReference>
<dbReference type="Proteomes" id="UP000504636">
    <property type="component" value="Unplaced"/>
</dbReference>
<reference evidence="1 3" key="1">
    <citation type="journal article" date="2020" name="Stud. Mycol.">
        <title>101 Dothideomycetes genomes: a test case for predicting lifestyles and emergence of pathogens.</title>
        <authorList>
            <person name="Haridas S."/>
            <person name="Albert R."/>
            <person name="Binder M."/>
            <person name="Bloem J."/>
            <person name="Labutti K."/>
            <person name="Salamov A."/>
            <person name="Andreopoulos B."/>
            <person name="Baker S."/>
            <person name="Barry K."/>
            <person name="Bills G."/>
            <person name="Bluhm B."/>
            <person name="Cannon C."/>
            <person name="Castanera R."/>
            <person name="Culley D."/>
            <person name="Daum C."/>
            <person name="Ezra D."/>
            <person name="Gonzalez J."/>
            <person name="Henrissat B."/>
            <person name="Kuo A."/>
            <person name="Liang C."/>
            <person name="Lipzen A."/>
            <person name="Lutzoni F."/>
            <person name="Magnuson J."/>
            <person name="Mondo S."/>
            <person name="Nolan M."/>
            <person name="Ohm R."/>
            <person name="Pangilinan J."/>
            <person name="Park H.-J."/>
            <person name="Ramirez L."/>
            <person name="Alfaro M."/>
            <person name="Sun H."/>
            <person name="Tritt A."/>
            <person name="Yoshinaga Y."/>
            <person name="Zwiers L.-H."/>
            <person name="Turgeon B."/>
            <person name="Goodwin S."/>
            <person name="Spatafora J."/>
            <person name="Crous P."/>
            <person name="Grigoriev I."/>
        </authorList>
    </citation>
    <scope>NUCLEOTIDE SEQUENCE</scope>
    <source>
        <strain evidence="1 3">CBS 304.34</strain>
    </source>
</reference>
<evidence type="ECO:0008006" key="4">
    <source>
        <dbReference type="Google" id="ProtNLM"/>
    </source>
</evidence>
<dbReference type="GeneID" id="54463225"/>
<dbReference type="EMBL" id="MU003709">
    <property type="protein sequence ID" value="KAF2805727.1"/>
    <property type="molecule type" value="Genomic_DNA"/>
</dbReference>
<organism evidence="1">
    <name type="scientific">Mytilinidion resinicola</name>
    <dbReference type="NCBI Taxonomy" id="574789"/>
    <lineage>
        <taxon>Eukaryota</taxon>
        <taxon>Fungi</taxon>
        <taxon>Dikarya</taxon>
        <taxon>Ascomycota</taxon>
        <taxon>Pezizomycotina</taxon>
        <taxon>Dothideomycetes</taxon>
        <taxon>Pleosporomycetidae</taxon>
        <taxon>Mytilinidiales</taxon>
        <taxon>Mytilinidiaceae</taxon>
        <taxon>Mytilinidion</taxon>
    </lineage>
</organism>
<dbReference type="PANTHER" id="PTHR24148:SF64">
    <property type="entry name" value="HETEROKARYON INCOMPATIBILITY DOMAIN-CONTAINING PROTEIN"/>
    <property type="match status" value="1"/>
</dbReference>
<evidence type="ECO:0000313" key="3">
    <source>
        <dbReference type="RefSeq" id="XP_033572691.1"/>
    </source>
</evidence>
<keyword evidence="2" id="KW-1185">Reference proteome</keyword>
<accession>A0A6A6YD08</accession>
<dbReference type="Pfam" id="PF26639">
    <property type="entry name" value="Het-6_barrel"/>
    <property type="match status" value="1"/>
</dbReference>
<dbReference type="AlphaFoldDB" id="A0A6A6YD08"/>
<sequence>MFREVQKSSKSRDSTGFNVLESALHYFDTQGEDPCPYPDRESAASFTFVAGLWGDEPVEDNIERHEREFTAYQQEYFSATRNNADTEDRSLKRLKRSRHAEDFILDASIACGSRKFFITSNGYYGLAPMIVQQGDMCCVLIGARVPFILRPTETPSHYQVVGECYVHGIMRGEVVQWWKEGKFKMEEISLV</sequence>
<evidence type="ECO:0000313" key="2">
    <source>
        <dbReference type="Proteomes" id="UP000504636"/>
    </source>
</evidence>
<name>A0A6A6YD08_9PEZI</name>
<dbReference type="PANTHER" id="PTHR24148">
    <property type="entry name" value="ANKYRIN REPEAT DOMAIN-CONTAINING PROTEIN 39 HOMOLOG-RELATED"/>
    <property type="match status" value="1"/>
</dbReference>
<reference evidence="3" key="2">
    <citation type="submission" date="2020-04" db="EMBL/GenBank/DDBJ databases">
        <authorList>
            <consortium name="NCBI Genome Project"/>
        </authorList>
    </citation>
    <scope>NUCLEOTIDE SEQUENCE</scope>
    <source>
        <strain evidence="3">CBS 304.34</strain>
    </source>
</reference>
<gene>
    <name evidence="1 3" type="ORF">BDZ99DRAFT_480400</name>
</gene>
<proteinExistence type="predicted"/>
<evidence type="ECO:0000313" key="1">
    <source>
        <dbReference type="EMBL" id="KAF2805727.1"/>
    </source>
</evidence>
<protein>
    <recommendedName>
        <fullName evidence="4">Heterokaryon incompatibility domain-containing protein</fullName>
    </recommendedName>
</protein>
<reference evidence="3" key="3">
    <citation type="submission" date="2025-04" db="UniProtKB">
        <authorList>
            <consortium name="RefSeq"/>
        </authorList>
    </citation>
    <scope>IDENTIFICATION</scope>
    <source>
        <strain evidence="3">CBS 304.34</strain>
    </source>
</reference>
<dbReference type="OrthoDB" id="2157530at2759"/>